<organism evidence="2 3">
    <name type="scientific">Arthrobacter phage VResidence</name>
    <dbReference type="NCBI Taxonomy" id="2927294"/>
    <lineage>
        <taxon>Viruses</taxon>
        <taxon>Duplodnaviria</taxon>
        <taxon>Heunggongvirae</taxon>
        <taxon>Uroviricota</taxon>
        <taxon>Caudoviricetes</taxon>
        <taxon>Casidaviridae</taxon>
        <taxon>Manhattanvirus</taxon>
        <taxon>Manhattanvirus vresidence</taxon>
    </lineage>
</organism>
<name>A0A9X9K635_9CAUD</name>
<evidence type="ECO:0000313" key="2">
    <source>
        <dbReference type="EMBL" id="UYL87659.1"/>
    </source>
</evidence>
<dbReference type="EMBL" id="OP434455">
    <property type="protein sequence ID" value="UYL87659.1"/>
    <property type="molecule type" value="Genomic_DNA"/>
</dbReference>
<gene>
    <name evidence="2" type="primary">55</name>
    <name evidence="2" type="ORF">SEA_VRESIDENCE_55</name>
</gene>
<evidence type="ECO:0000256" key="1">
    <source>
        <dbReference type="SAM" id="MobiDB-lite"/>
    </source>
</evidence>
<accession>A0A9X9K635</accession>
<reference evidence="2" key="1">
    <citation type="submission" date="2024-06" db="EMBL/GenBank/DDBJ databases">
        <authorList>
            <person name="Hatch R.X."/>
            <person name="Arellano O.M."/>
            <person name="Sasaoka A.N."/>
            <person name="Stewart A.S."/>
            <person name="Velarde E.T."/>
            <person name="Garcia Costas A.M."/>
            <person name="Furlong K.P."/>
            <person name="Rudner A.D."/>
            <person name="Beyer A.R."/>
            <person name="Chong R.A."/>
            <person name="Edgington N.P."/>
            <person name="Freise A.C."/>
            <person name="Gibb B.P."/>
            <person name="Klyczek K.K."/>
            <person name="Swerdlow S.J."/>
            <person name="Garlena R.A."/>
            <person name="Russell D.A."/>
            <person name="Jacobs-Sera D."/>
            <person name="Hatfull G.F."/>
        </authorList>
    </citation>
    <scope>NUCLEOTIDE SEQUENCE</scope>
</reference>
<proteinExistence type="predicted"/>
<feature type="region of interest" description="Disordered" evidence="1">
    <location>
        <begin position="39"/>
        <end position="61"/>
    </location>
</feature>
<feature type="compositionally biased region" description="Basic residues" evidence="1">
    <location>
        <begin position="44"/>
        <end position="61"/>
    </location>
</feature>
<protein>
    <submittedName>
        <fullName evidence="2">Uncharacterized protein</fullName>
    </submittedName>
</protein>
<keyword evidence="3" id="KW-1185">Reference proteome</keyword>
<dbReference type="Proteomes" id="UP001164923">
    <property type="component" value="Segment"/>
</dbReference>
<sequence length="61" mass="6737">MEPNLFQRRILAALNIARYPSLIGPGRLSTGHIYAGTVPPAEKARRRKAGKAQRLARKAAR</sequence>
<evidence type="ECO:0000313" key="3">
    <source>
        <dbReference type="Proteomes" id="UP001164923"/>
    </source>
</evidence>